<dbReference type="Pfam" id="PF02562">
    <property type="entry name" value="PhoH"/>
    <property type="match status" value="1"/>
</dbReference>
<dbReference type="Proteomes" id="UP000321749">
    <property type="component" value="Unassembled WGS sequence"/>
</dbReference>
<evidence type="ECO:0008006" key="5">
    <source>
        <dbReference type="Google" id="ProtNLM"/>
    </source>
</evidence>
<dbReference type="Gene3D" id="3.40.50.300">
    <property type="entry name" value="P-loop containing nucleotide triphosphate hydrolases"/>
    <property type="match status" value="2"/>
</dbReference>
<gene>
    <name evidence="3" type="ORF">ABA31_27130</name>
</gene>
<protein>
    <recommendedName>
        <fullName evidence="5">DNA helicase</fullName>
    </recommendedName>
</protein>
<organism evidence="3 4">
    <name type="scientific">Agrococcus baldri</name>
    <dbReference type="NCBI Taxonomy" id="153730"/>
    <lineage>
        <taxon>Bacteria</taxon>
        <taxon>Bacillati</taxon>
        <taxon>Actinomycetota</taxon>
        <taxon>Actinomycetes</taxon>
        <taxon>Micrococcales</taxon>
        <taxon>Microbacteriaceae</taxon>
        <taxon>Agrococcus</taxon>
    </lineage>
</organism>
<dbReference type="InterPro" id="IPR003714">
    <property type="entry name" value="PhoH"/>
</dbReference>
<proteinExistence type="predicted"/>
<dbReference type="AlphaFoldDB" id="A0AA87UYL0"/>
<sequence length="607" mass="67797">MIPGMLRPGSPPGEHRVFEALRDHPATGDWVVFHGLRIRHHASQVEGEADFVVLVPGEGMLVVEVKSHDRIVAGDDGLWRLGSQEPTTRSPYDQVWENSRSIRMWIERKAYVPVYPIWQAVWFPMVGGEVKQRLEQRIDVPEQSTLTRADLDPSRLVQSIIGSLRHGRSELDRRQVRFIDGRPDAQDVDEARGLLMPPADWGYEMADVRARRQKSLQAATERQEEALRYFTTYEQLIVEGPAGTGKTNVAMRAAQQAANRDETVLLTCFNRRLEADLRHRLRDRGDITVERVHRLMLALSGLTPPEDADDAWWNGTLPAATLAVTRAPGFTPPYSCLVADEAQDLARETTLDVLDSLLVGGLAGARVVLAGDFARQDIYRPSTPLAAPPPPVAPLVEEAAAAGRSRLETITQRMTTPGTMTLANNVRQSPDLAELIELMLHTEFYISFDRDFDEEEPDEPPLRIHRYRDETEQQALLEQSLIALWNDGWDPHEILILSPRRASAASRAQGAVADALAHRDGDANGSPWGTVHAYKGLESPVFVLTDVDGRTPGWEDLLIHRRHPRHRAPGRAHGPRRDRRAGACALTAERSASSKEAMRMRVVGLLT</sequence>
<feature type="domain" description="NERD" evidence="2">
    <location>
        <begin position="13"/>
        <end position="118"/>
    </location>
</feature>
<keyword evidence="4" id="KW-1185">Reference proteome</keyword>
<dbReference type="InterPro" id="IPR011528">
    <property type="entry name" value="NERD"/>
</dbReference>
<dbReference type="Pfam" id="PF08378">
    <property type="entry name" value="NERD"/>
    <property type="match status" value="1"/>
</dbReference>
<reference evidence="3 4" key="1">
    <citation type="submission" date="2019-07" db="EMBL/GenBank/DDBJ databases">
        <title>Whole genome shotgun sequence of Agrococcus baldri NBRC 103055.</title>
        <authorList>
            <person name="Hosoyama A."/>
            <person name="Uohara A."/>
            <person name="Ohji S."/>
            <person name="Ichikawa N."/>
        </authorList>
    </citation>
    <scope>NUCLEOTIDE SEQUENCE [LARGE SCALE GENOMIC DNA]</scope>
    <source>
        <strain evidence="3 4">NBRC 103055</strain>
    </source>
</reference>
<comment type="caution">
    <text evidence="3">The sequence shown here is derived from an EMBL/GenBank/DDBJ whole genome shotgun (WGS) entry which is preliminary data.</text>
</comment>
<accession>A0AA87UYL0</accession>
<feature type="domain" description="PhoH-like protein" evidence="1">
    <location>
        <begin position="216"/>
        <end position="379"/>
    </location>
</feature>
<evidence type="ECO:0000259" key="2">
    <source>
        <dbReference type="Pfam" id="PF08378"/>
    </source>
</evidence>
<name>A0AA87UYL0_9MICO</name>
<evidence type="ECO:0000313" key="4">
    <source>
        <dbReference type="Proteomes" id="UP000321749"/>
    </source>
</evidence>
<evidence type="ECO:0000313" key="3">
    <source>
        <dbReference type="EMBL" id="GEK81362.1"/>
    </source>
</evidence>
<evidence type="ECO:0000259" key="1">
    <source>
        <dbReference type="Pfam" id="PF02562"/>
    </source>
</evidence>
<dbReference type="GO" id="GO:0005524">
    <property type="term" value="F:ATP binding"/>
    <property type="evidence" value="ECO:0007669"/>
    <property type="project" value="InterPro"/>
</dbReference>
<dbReference type="EMBL" id="BJUU01000025">
    <property type="protein sequence ID" value="GEK81362.1"/>
    <property type="molecule type" value="Genomic_DNA"/>
</dbReference>
<dbReference type="InterPro" id="IPR027417">
    <property type="entry name" value="P-loop_NTPase"/>
</dbReference>
<dbReference type="SUPFAM" id="SSF52540">
    <property type="entry name" value="P-loop containing nucleoside triphosphate hydrolases"/>
    <property type="match status" value="1"/>
</dbReference>